<dbReference type="PANTHER" id="PTHR35526">
    <property type="entry name" value="ANTI-SIGMA-F FACTOR RSBW-RELATED"/>
    <property type="match status" value="1"/>
</dbReference>
<accession>A0A5Q0H708</accession>
<organism evidence="3 4">
    <name type="scientific">Saccharothrix syringae</name>
    <name type="common">Nocardiopsis syringae</name>
    <dbReference type="NCBI Taxonomy" id="103733"/>
    <lineage>
        <taxon>Bacteria</taxon>
        <taxon>Bacillati</taxon>
        <taxon>Actinomycetota</taxon>
        <taxon>Actinomycetes</taxon>
        <taxon>Pseudonocardiales</taxon>
        <taxon>Pseudonocardiaceae</taxon>
        <taxon>Saccharothrix</taxon>
    </lineage>
</organism>
<evidence type="ECO:0000259" key="2">
    <source>
        <dbReference type="Pfam" id="PF13581"/>
    </source>
</evidence>
<evidence type="ECO:0000313" key="4">
    <source>
        <dbReference type="Proteomes" id="UP000325787"/>
    </source>
</evidence>
<dbReference type="InterPro" id="IPR050267">
    <property type="entry name" value="Anti-sigma-factor_SerPK"/>
</dbReference>
<keyword evidence="4" id="KW-1185">Reference proteome</keyword>
<keyword evidence="1" id="KW-0808">Transferase</keyword>
<feature type="domain" description="Histidine kinase/HSP90-like ATPase" evidence="2">
    <location>
        <begin position="36"/>
        <end position="122"/>
    </location>
</feature>
<dbReference type="CDD" id="cd16936">
    <property type="entry name" value="HATPase_RsbW-like"/>
    <property type="match status" value="1"/>
</dbReference>
<dbReference type="GO" id="GO:0005524">
    <property type="term" value="F:ATP binding"/>
    <property type="evidence" value="ECO:0007669"/>
    <property type="project" value="UniProtKB-KW"/>
</dbReference>
<gene>
    <name evidence="3" type="ORF">EKG83_33935</name>
</gene>
<dbReference type="Proteomes" id="UP000325787">
    <property type="component" value="Chromosome"/>
</dbReference>
<keyword evidence="3" id="KW-0547">Nucleotide-binding</keyword>
<name>A0A5Q0H708_SACSY</name>
<dbReference type="OrthoDB" id="4326936at2"/>
<keyword evidence="3" id="KW-0067">ATP-binding</keyword>
<dbReference type="GO" id="GO:0004674">
    <property type="term" value="F:protein serine/threonine kinase activity"/>
    <property type="evidence" value="ECO:0007669"/>
    <property type="project" value="UniProtKB-KW"/>
</dbReference>
<reference evidence="4" key="1">
    <citation type="journal article" date="2021" name="Curr. Microbiol.">
        <title>Complete genome of nocamycin-producing strain Saccharothrix syringae NRRL B-16468 reveals the biosynthetic potential for secondary metabolites.</title>
        <authorList>
            <person name="Mo X."/>
            <person name="Yang S."/>
        </authorList>
    </citation>
    <scope>NUCLEOTIDE SEQUENCE [LARGE SCALE GENOMIC DNA]</scope>
    <source>
        <strain evidence="4">ATCC 51364 / DSM 43886 / JCM 6844 / KCTC 9398 / NBRC 14523 / NRRL B-16468 / INA 2240</strain>
    </source>
</reference>
<evidence type="ECO:0000313" key="3">
    <source>
        <dbReference type="EMBL" id="QFZ21734.1"/>
    </source>
</evidence>
<dbReference type="EMBL" id="CP034550">
    <property type="protein sequence ID" value="QFZ21734.1"/>
    <property type="molecule type" value="Genomic_DNA"/>
</dbReference>
<keyword evidence="1" id="KW-0418">Kinase</keyword>
<dbReference type="Pfam" id="PF13581">
    <property type="entry name" value="HATPase_c_2"/>
    <property type="match status" value="1"/>
</dbReference>
<dbReference type="Gene3D" id="3.30.565.10">
    <property type="entry name" value="Histidine kinase-like ATPase, C-terminal domain"/>
    <property type="match status" value="1"/>
</dbReference>
<dbReference type="SUPFAM" id="SSF55874">
    <property type="entry name" value="ATPase domain of HSP90 chaperone/DNA topoisomerase II/histidine kinase"/>
    <property type="match status" value="1"/>
</dbReference>
<dbReference type="InterPro" id="IPR003594">
    <property type="entry name" value="HATPase_dom"/>
</dbReference>
<evidence type="ECO:0000256" key="1">
    <source>
        <dbReference type="ARBA" id="ARBA00022527"/>
    </source>
</evidence>
<keyword evidence="1" id="KW-0723">Serine/threonine-protein kinase</keyword>
<dbReference type="AlphaFoldDB" id="A0A5Q0H708"/>
<proteinExistence type="predicted"/>
<dbReference type="KEGG" id="ssyi:EKG83_33935"/>
<dbReference type="InterPro" id="IPR036890">
    <property type="entry name" value="HATPase_C_sf"/>
</dbReference>
<sequence length="138" mass="14875">MNTTRPAGGGLVGDGFGGAGSDPVVDDVLSPAEVDRWVRAAGADLAERHTTDFGLITAELIENAHRHAEGPYLVSLRRRGRTLRVEVRDHSPSLLPVLGRADTPTSGGGLVLVNRLSSHWGFECRYEHKVVWAELRAA</sequence>
<dbReference type="PANTHER" id="PTHR35526:SF3">
    <property type="entry name" value="ANTI-SIGMA-F FACTOR RSBW"/>
    <property type="match status" value="1"/>
</dbReference>
<dbReference type="RefSeq" id="WP_051766372.1">
    <property type="nucleotide sequence ID" value="NZ_CP034550.1"/>
</dbReference>
<protein>
    <submittedName>
        <fullName evidence="3">ATP-binding protein</fullName>
    </submittedName>
</protein>